<proteinExistence type="predicted"/>
<accession>A0A4R4P8C0</accession>
<name>A0A4R4P8C0_9ACTN</name>
<keyword evidence="3" id="KW-1185">Reference proteome</keyword>
<dbReference type="Proteomes" id="UP000295431">
    <property type="component" value="Unassembled WGS sequence"/>
</dbReference>
<evidence type="ECO:0000313" key="2">
    <source>
        <dbReference type="EMBL" id="TDC16432.1"/>
    </source>
</evidence>
<evidence type="ECO:0000313" key="3">
    <source>
        <dbReference type="Proteomes" id="UP000295431"/>
    </source>
</evidence>
<feature type="transmembrane region" description="Helical" evidence="1">
    <location>
        <begin position="81"/>
        <end position="108"/>
    </location>
</feature>
<keyword evidence="1" id="KW-1133">Transmembrane helix</keyword>
<dbReference type="OrthoDB" id="5189994at2"/>
<dbReference type="AlphaFoldDB" id="A0A4R4P8C0"/>
<sequence length="255" mass="28557">MKLPVARAIDRLIVLAATVTLAGKQYGFPSDELWSDVEREYPYVLVTLILIAGVFGVAAPCESWSRHLHVERRLVMRRYVLTAFGQLIEVCAAVAPAIAVSDLGLHIWQRKRNYRHPLRGELTRVATYRLGASPATRRIRPTPGVGVVGLCWKLDQEVSVDVASLARDLVDEDAFTSFRAQQGADAVMGFSWEEFQRYRHRGAVFATPIRNGRSRFVGCVSFDVSHGYDGLNVQRIWHILNSLSFVVGEDGFENV</sequence>
<dbReference type="EMBL" id="SMJW01000050">
    <property type="protein sequence ID" value="TDC16432.1"/>
    <property type="molecule type" value="Genomic_DNA"/>
</dbReference>
<reference evidence="2 3" key="1">
    <citation type="submission" date="2019-03" db="EMBL/GenBank/DDBJ databases">
        <title>Draft genome sequences of novel Actinobacteria.</title>
        <authorList>
            <person name="Sahin N."/>
            <person name="Ay H."/>
            <person name="Saygin H."/>
        </authorList>
    </citation>
    <scope>NUCLEOTIDE SEQUENCE [LARGE SCALE GENOMIC DNA]</scope>
    <source>
        <strain evidence="2 3">DSM 45347</strain>
    </source>
</reference>
<comment type="caution">
    <text evidence="2">The sequence shown here is derived from an EMBL/GenBank/DDBJ whole genome shotgun (WGS) entry which is preliminary data.</text>
</comment>
<protein>
    <submittedName>
        <fullName evidence="2">Uncharacterized protein</fullName>
    </submittedName>
</protein>
<organism evidence="2 3">
    <name type="scientific">Actinomadura bangladeshensis</name>
    <dbReference type="NCBI Taxonomy" id="453573"/>
    <lineage>
        <taxon>Bacteria</taxon>
        <taxon>Bacillati</taxon>
        <taxon>Actinomycetota</taxon>
        <taxon>Actinomycetes</taxon>
        <taxon>Streptosporangiales</taxon>
        <taxon>Thermomonosporaceae</taxon>
        <taxon>Actinomadura</taxon>
    </lineage>
</organism>
<keyword evidence="1" id="KW-0472">Membrane</keyword>
<evidence type="ECO:0000256" key="1">
    <source>
        <dbReference type="SAM" id="Phobius"/>
    </source>
</evidence>
<keyword evidence="1" id="KW-0812">Transmembrane</keyword>
<feature type="transmembrane region" description="Helical" evidence="1">
    <location>
        <begin position="43"/>
        <end position="61"/>
    </location>
</feature>
<gene>
    <name evidence="2" type="ORF">E1284_12590</name>
</gene>
<dbReference type="RefSeq" id="WP_131939230.1">
    <property type="nucleotide sequence ID" value="NZ_BAAAMX010000010.1"/>
</dbReference>